<protein>
    <submittedName>
        <fullName evidence="1">Uncharacterized protein</fullName>
    </submittedName>
</protein>
<dbReference type="Proteomes" id="UP000092508">
    <property type="component" value="Unassembled WGS sequence"/>
</dbReference>
<accession>A0A1B8QF91</accession>
<sequence>MPSKLPKPCQDLVCAQQGQCGVSIFIDYNRLTIPYLWQKVKAKRCQNRAACGYNDYLSKKYKRRFGIF</sequence>
<dbReference type="AlphaFoldDB" id="A0A1B8QF91"/>
<evidence type="ECO:0000313" key="1">
    <source>
        <dbReference type="EMBL" id="OBX80631.1"/>
    </source>
</evidence>
<dbReference type="EMBL" id="LZMZ01000005">
    <property type="protein sequence ID" value="OBX80631.1"/>
    <property type="molecule type" value="Genomic_DNA"/>
</dbReference>
<proteinExistence type="predicted"/>
<name>A0A1B8QF91_9GAMM</name>
<organism evidence="1 2">
    <name type="scientific">Faucicola atlantae</name>
    <dbReference type="NCBI Taxonomy" id="34059"/>
    <lineage>
        <taxon>Bacteria</taxon>
        <taxon>Pseudomonadati</taxon>
        <taxon>Pseudomonadota</taxon>
        <taxon>Gammaproteobacteria</taxon>
        <taxon>Moraxellales</taxon>
        <taxon>Moraxellaceae</taxon>
        <taxon>Faucicola</taxon>
    </lineage>
</organism>
<gene>
    <name evidence="1" type="ORF">A9308_03605</name>
</gene>
<evidence type="ECO:0000313" key="2">
    <source>
        <dbReference type="Proteomes" id="UP000092508"/>
    </source>
</evidence>
<reference evidence="1 2" key="1">
    <citation type="submission" date="2016-06" db="EMBL/GenBank/DDBJ databases">
        <title>Draft genome of Moraxella atlantae CCUG 66109.</title>
        <authorList>
            <person name="Salva-Serra F."/>
            <person name="Engstrom-Jakobsson H."/>
            <person name="Thorell K."/>
            <person name="Gonzales-Siles L."/>
            <person name="Karlsson R."/>
            <person name="Boulund F."/>
            <person name="Engstrand L."/>
            <person name="Kristiansson E."/>
            <person name="Moore E."/>
        </authorList>
    </citation>
    <scope>NUCLEOTIDE SEQUENCE [LARGE SCALE GENOMIC DNA]</scope>
    <source>
        <strain evidence="1 2">CCUG 66109</strain>
    </source>
</reference>
<comment type="caution">
    <text evidence="1">The sequence shown here is derived from an EMBL/GenBank/DDBJ whole genome shotgun (WGS) entry which is preliminary data.</text>
</comment>